<accession>A0A942Y9S7</accession>
<evidence type="ECO:0000313" key="7">
    <source>
        <dbReference type="EMBL" id="MBS4183756.1"/>
    </source>
</evidence>
<dbReference type="AlphaFoldDB" id="A0A942Y9S7"/>
<evidence type="ECO:0000259" key="4">
    <source>
        <dbReference type="PROSITE" id="PS50966"/>
    </source>
</evidence>
<reference evidence="7" key="1">
    <citation type="submission" date="2021-05" db="EMBL/GenBank/DDBJ databases">
        <title>Novel Bacillus species.</title>
        <authorList>
            <person name="Liu G."/>
        </authorList>
    </citation>
    <scope>NUCLEOTIDE SEQUENCE</scope>
    <source>
        <strain evidence="7">FJAT-50051</strain>
    </source>
</reference>
<dbReference type="GO" id="GO:0008270">
    <property type="term" value="F:zinc ion binding"/>
    <property type="evidence" value="ECO:0007669"/>
    <property type="project" value="UniProtKB-KW"/>
</dbReference>
<dbReference type="PROSITE" id="PS51194">
    <property type="entry name" value="HELICASE_CTER"/>
    <property type="match status" value="1"/>
</dbReference>
<gene>
    <name evidence="7" type="ORF">KHB02_20395</name>
</gene>
<feature type="region of interest" description="Disordered" evidence="3">
    <location>
        <begin position="415"/>
        <end position="473"/>
    </location>
</feature>
<feature type="compositionally biased region" description="Gly residues" evidence="3">
    <location>
        <begin position="464"/>
        <end position="473"/>
    </location>
</feature>
<dbReference type="Pfam" id="PF04434">
    <property type="entry name" value="SWIM"/>
    <property type="match status" value="1"/>
</dbReference>
<dbReference type="EMBL" id="JAGYPE010000003">
    <property type="protein sequence ID" value="MBS4183756.1"/>
    <property type="molecule type" value="Genomic_DNA"/>
</dbReference>
<evidence type="ECO:0000256" key="1">
    <source>
        <dbReference type="ARBA" id="ARBA00022801"/>
    </source>
</evidence>
<keyword evidence="7" id="KW-0347">Helicase</keyword>
<keyword evidence="1" id="KW-0378">Hydrolase</keyword>
<dbReference type="InterPro" id="IPR001650">
    <property type="entry name" value="Helicase_C-like"/>
</dbReference>
<dbReference type="SMART" id="SM00490">
    <property type="entry name" value="HELICc"/>
    <property type="match status" value="1"/>
</dbReference>
<dbReference type="Pfam" id="PF00176">
    <property type="entry name" value="SNF2-rel_dom"/>
    <property type="match status" value="1"/>
</dbReference>
<feature type="domain" description="Helicase C-terminal" evidence="6">
    <location>
        <begin position="954"/>
        <end position="1109"/>
    </location>
</feature>
<name>A0A942Y9S7_9BACI</name>
<dbReference type="InterPro" id="IPR007527">
    <property type="entry name" value="Znf_SWIM"/>
</dbReference>
<feature type="domain" description="SWIM-type" evidence="4">
    <location>
        <begin position="52"/>
        <end position="92"/>
    </location>
</feature>
<dbReference type="PANTHER" id="PTHR10799">
    <property type="entry name" value="SNF2/RAD54 HELICASE FAMILY"/>
    <property type="match status" value="1"/>
</dbReference>
<evidence type="ECO:0000256" key="3">
    <source>
        <dbReference type="SAM" id="MobiDB-lite"/>
    </source>
</evidence>
<dbReference type="SUPFAM" id="SSF52540">
    <property type="entry name" value="P-loop containing nucleoside triphosphate hydrolases"/>
    <property type="match status" value="2"/>
</dbReference>
<dbReference type="Gene3D" id="3.40.50.10810">
    <property type="entry name" value="Tandem AAA-ATPase domain"/>
    <property type="match status" value="1"/>
</dbReference>
<comment type="caution">
    <text evidence="7">The sequence shown here is derived from an EMBL/GenBank/DDBJ whole genome shotgun (WGS) entry which is preliminary data.</text>
</comment>
<dbReference type="Gene3D" id="3.40.50.300">
    <property type="entry name" value="P-loop containing nucleotide triphosphate hydrolases"/>
    <property type="match status" value="1"/>
</dbReference>
<proteinExistence type="predicted"/>
<dbReference type="Pfam" id="PF00271">
    <property type="entry name" value="Helicase_C"/>
    <property type="match status" value="1"/>
</dbReference>
<keyword evidence="2" id="KW-0862">Zinc</keyword>
<dbReference type="InterPro" id="IPR014001">
    <property type="entry name" value="Helicase_ATP-bd"/>
</dbReference>
<dbReference type="CDD" id="cd18793">
    <property type="entry name" value="SF2_C_SNF"/>
    <property type="match status" value="1"/>
</dbReference>
<evidence type="ECO:0000259" key="5">
    <source>
        <dbReference type="PROSITE" id="PS51192"/>
    </source>
</evidence>
<dbReference type="InterPro" id="IPR038718">
    <property type="entry name" value="SNF2-like_sf"/>
</dbReference>
<evidence type="ECO:0000256" key="2">
    <source>
        <dbReference type="PROSITE-ProRule" id="PRU00325"/>
    </source>
</evidence>
<keyword evidence="2" id="KW-0479">Metal-binding</keyword>
<evidence type="ECO:0000259" key="6">
    <source>
        <dbReference type="PROSITE" id="PS51194"/>
    </source>
</evidence>
<dbReference type="PROSITE" id="PS51192">
    <property type="entry name" value="HELICASE_ATP_BIND_1"/>
    <property type="match status" value="1"/>
</dbReference>
<sequence length="1118" mass="121074">MIDAVDVIRFVGPQTFGRARDVVRAGLVDDAVWHDDAGTVTARVSGTADDPYDVTVDTTPARGEFVRPVRSSCTCPLGGECKHVAAALLTVNARSLAAAAGPRSDAPAPPAPDWRLEVARLTGDDARSPAPQGTAMGLQFELRDAVSARLASRARATGRSLPAPSRNVRLGVRPVTRSDAGNWVRGQLTWGTLPYSVNRLGLRPEQHAWFLQLAALHRAGQLAGLPGESDWLHLDDFASPLLWPLLGQAGALGIAFVTGKREGGAVLGADARVLLDVARHDDELVIGASAVLDGRPVAPGAARTIGDHGVYAFRESPDFRVELAPTPEPVPADQRRMLVDGTVIRVPRTEVDEFLAEWSPRLRGARGLVSSDGSVELPERNPPELVLTATFEPARAPRTDDRVHLQWRWHVDGRKDPVALHGPLPDLSSLRAADDQPADGAGTDDPASAPTAQADGSGRPAPPGRGGGPGGGLAWYEDGVVDGADVAVFANELLPELPALGVRTVVQGEHVDYERLSGRPHIRVTTMPSERHDWFDLGIIVSVNGREIPFTPLLRALASGQRRLKLIDNSYLSLADRAFDRLKDLIAEARDLDEWEPDKPITVTPLQAGLWSEFDQLADETEHDERWRAMAAGLLGATPPGQTPVPETVHAELRPYQHAGYAWLSFLLSHGIGGVLADDMGLGKTLQVLATIAAARPAGTDAPPFLVVAPTSVVGNWATEAARFTPSLRVTTITATSLKDSALVARAAASSDVVVTSYALLRLDAAAYTELSWSALVLDEAQFVKNPQSQTHRVAADLRAPVKFAITGTPLENGLTDLWALFHIVAPGLLSSWSRFGDDYVKPLGSPDLRGAARRELTERLRRRIRPLMLRRTKESVAADLPPKQEQVVRVTLDPAHRALYETTLNRERLKVLDLIDDLPRNRMIVFRSLTLLRMLALSPALVDGSRDDVSSAKLDLLLDELEQLAAEGRRALVFSQFTSFLRMVSDALDERGIGYEYLDGSTRRRPEVIERFRSGTAPAFLISLKAGGFGLTLTEADTVFVLDPWWNPAAEAQAVDRTHRIGQTRSVNVHRLIAEDTIEEKVLALAAKKAELFATMIDDDALFADDLTADDIRSLLA</sequence>
<dbReference type="GO" id="GO:0005524">
    <property type="term" value="F:ATP binding"/>
    <property type="evidence" value="ECO:0007669"/>
    <property type="project" value="InterPro"/>
</dbReference>
<dbReference type="InterPro" id="IPR027417">
    <property type="entry name" value="P-loop_NTPase"/>
</dbReference>
<dbReference type="InterPro" id="IPR000330">
    <property type="entry name" value="SNF2_N"/>
</dbReference>
<keyword evidence="7" id="KW-0067">ATP-binding</keyword>
<organism evidence="7">
    <name type="scientific">Neobacillus citreus</name>
    <dbReference type="NCBI Taxonomy" id="2833578"/>
    <lineage>
        <taxon>Bacteria</taxon>
        <taxon>Bacillati</taxon>
        <taxon>Bacillota</taxon>
        <taxon>Bacilli</taxon>
        <taxon>Bacillales</taxon>
        <taxon>Bacillaceae</taxon>
        <taxon>Neobacillus</taxon>
    </lineage>
</organism>
<dbReference type="GO" id="GO:0016787">
    <property type="term" value="F:hydrolase activity"/>
    <property type="evidence" value="ECO:0007669"/>
    <property type="project" value="UniProtKB-KW"/>
</dbReference>
<dbReference type="InterPro" id="IPR049730">
    <property type="entry name" value="SNF2/RAD54-like_C"/>
</dbReference>
<feature type="domain" description="Helicase ATP-binding" evidence="5">
    <location>
        <begin position="665"/>
        <end position="828"/>
    </location>
</feature>
<dbReference type="PROSITE" id="PS50966">
    <property type="entry name" value="ZF_SWIM"/>
    <property type="match status" value="1"/>
</dbReference>
<dbReference type="GO" id="GO:0004386">
    <property type="term" value="F:helicase activity"/>
    <property type="evidence" value="ECO:0007669"/>
    <property type="project" value="UniProtKB-KW"/>
</dbReference>
<dbReference type="SMART" id="SM00487">
    <property type="entry name" value="DEXDc"/>
    <property type="match status" value="1"/>
</dbReference>
<protein>
    <submittedName>
        <fullName evidence="7">DEAD/DEAH box helicase</fullName>
    </submittedName>
</protein>
<keyword evidence="2" id="KW-0863">Zinc-finger</keyword>
<keyword evidence="7" id="KW-0547">Nucleotide-binding</keyword>